<keyword evidence="2" id="KW-1133">Transmembrane helix</keyword>
<feature type="region of interest" description="Disordered" evidence="1">
    <location>
        <begin position="68"/>
        <end position="108"/>
    </location>
</feature>
<dbReference type="PANTHER" id="PTHR35699">
    <property type="entry name" value="F2J10.10 PROTEIN"/>
    <property type="match status" value="1"/>
</dbReference>
<feature type="transmembrane region" description="Helical" evidence="2">
    <location>
        <begin position="127"/>
        <end position="157"/>
    </location>
</feature>
<dbReference type="PANTHER" id="PTHR35699:SF1">
    <property type="entry name" value="F2J10.10 PROTEIN"/>
    <property type="match status" value="1"/>
</dbReference>
<dbReference type="Proteomes" id="UP000825935">
    <property type="component" value="Chromosome 11"/>
</dbReference>
<evidence type="ECO:0000256" key="1">
    <source>
        <dbReference type="SAM" id="MobiDB-lite"/>
    </source>
</evidence>
<evidence type="ECO:0008006" key="5">
    <source>
        <dbReference type="Google" id="ProtNLM"/>
    </source>
</evidence>
<reference evidence="3" key="1">
    <citation type="submission" date="2021-08" db="EMBL/GenBank/DDBJ databases">
        <title>WGS assembly of Ceratopteris richardii.</title>
        <authorList>
            <person name="Marchant D.B."/>
            <person name="Chen G."/>
            <person name="Jenkins J."/>
            <person name="Shu S."/>
            <person name="Leebens-Mack J."/>
            <person name="Grimwood J."/>
            <person name="Schmutz J."/>
            <person name="Soltis P."/>
            <person name="Soltis D."/>
            <person name="Chen Z.-H."/>
        </authorList>
    </citation>
    <scope>NUCLEOTIDE SEQUENCE</scope>
    <source>
        <strain evidence="3">Whitten #5841</strain>
        <tissue evidence="3">Leaf</tissue>
    </source>
</reference>
<name>A0A8T2TZA5_CERRI</name>
<evidence type="ECO:0000313" key="3">
    <source>
        <dbReference type="EMBL" id="KAH7425789.1"/>
    </source>
</evidence>
<sequence>MLRHTVISQSPYVLSRSLAPGRFNVLLRSPALLSRRLWKQSLVAMQQSPTPGSQGEEPPETLFMKELKRRGLSRPTTEDETMPSLGTETKVNLDDVTSTSEPITDQRKQSMALNSEGLEGLIPRARLLLSLGGSFFLAFWPLIISSVAVFATLYFYFGPVFIHPGEGISSTPRRYVDPYELLESEQIPPEDGPSFVPFSRR</sequence>
<dbReference type="OrthoDB" id="2016911at2759"/>
<keyword evidence="2" id="KW-0812">Transmembrane</keyword>
<keyword evidence="2" id="KW-0472">Membrane</keyword>
<organism evidence="3 4">
    <name type="scientific">Ceratopteris richardii</name>
    <name type="common">Triangle waterfern</name>
    <dbReference type="NCBI Taxonomy" id="49495"/>
    <lineage>
        <taxon>Eukaryota</taxon>
        <taxon>Viridiplantae</taxon>
        <taxon>Streptophyta</taxon>
        <taxon>Embryophyta</taxon>
        <taxon>Tracheophyta</taxon>
        <taxon>Polypodiopsida</taxon>
        <taxon>Polypodiidae</taxon>
        <taxon>Polypodiales</taxon>
        <taxon>Pteridineae</taxon>
        <taxon>Pteridaceae</taxon>
        <taxon>Parkerioideae</taxon>
        <taxon>Ceratopteris</taxon>
    </lineage>
</organism>
<feature type="compositionally biased region" description="Polar residues" evidence="1">
    <location>
        <begin position="84"/>
        <end position="108"/>
    </location>
</feature>
<evidence type="ECO:0000256" key="2">
    <source>
        <dbReference type="SAM" id="Phobius"/>
    </source>
</evidence>
<protein>
    <recommendedName>
        <fullName evidence="5">Tubulin alpha-6 chain</fullName>
    </recommendedName>
</protein>
<accession>A0A8T2TZA5</accession>
<dbReference type="OMA" id="WFKESER"/>
<proteinExistence type="predicted"/>
<keyword evidence="4" id="KW-1185">Reference proteome</keyword>
<comment type="caution">
    <text evidence="3">The sequence shown here is derived from an EMBL/GenBank/DDBJ whole genome shotgun (WGS) entry which is preliminary data.</text>
</comment>
<gene>
    <name evidence="3" type="ORF">KP509_11G071300</name>
</gene>
<evidence type="ECO:0000313" key="4">
    <source>
        <dbReference type="Proteomes" id="UP000825935"/>
    </source>
</evidence>
<dbReference type="AlphaFoldDB" id="A0A8T2TZA5"/>
<dbReference type="EMBL" id="CM035416">
    <property type="protein sequence ID" value="KAH7425789.1"/>
    <property type="molecule type" value="Genomic_DNA"/>
</dbReference>